<keyword evidence="7 10" id="KW-0238">DNA-binding</keyword>
<dbReference type="PANTHER" id="PTHR34353:SF2">
    <property type="entry name" value="CRISPR-ASSOCIATED ENDONUCLEASE CAS1 1"/>
    <property type="match status" value="1"/>
</dbReference>
<dbReference type="GO" id="GO:0004520">
    <property type="term" value="F:DNA endonuclease activity"/>
    <property type="evidence" value="ECO:0007669"/>
    <property type="project" value="InterPro"/>
</dbReference>
<evidence type="ECO:0000256" key="3">
    <source>
        <dbReference type="ARBA" id="ARBA00022759"/>
    </source>
</evidence>
<comment type="function">
    <text evidence="10">CRISPR (clustered regularly interspaced short palindromic repeat), is an adaptive immune system that provides protection against mobile genetic elements (viruses, transposable elements and conjugative plasmids). CRISPR clusters contain spacers, sequences complementary to antecedent mobile elements, and target invading nucleic acids. CRISPR clusters are transcribed and processed into CRISPR RNA (crRNA). Acts as a dsDNA endonuclease. Involved in the integration of spacer DNA into the CRISPR cassette.</text>
</comment>
<dbReference type="GO" id="GO:0043571">
    <property type="term" value="P:maintenance of CRISPR repeat elements"/>
    <property type="evidence" value="ECO:0007669"/>
    <property type="project" value="UniProtKB-UniRule"/>
</dbReference>
<feature type="binding site" evidence="10">
    <location>
        <position position="229"/>
    </location>
    <ligand>
        <name>Mn(2+)</name>
        <dbReference type="ChEBI" id="CHEBI:29035"/>
    </ligand>
</feature>
<accession>A0A1H9LFB5</accession>
<keyword evidence="2 10" id="KW-0479">Metal-binding</keyword>
<dbReference type="Proteomes" id="UP000183658">
    <property type="component" value="Unassembled WGS sequence"/>
</dbReference>
<dbReference type="GO" id="GO:0046872">
    <property type="term" value="F:metal ion binding"/>
    <property type="evidence" value="ECO:0007669"/>
    <property type="project" value="UniProtKB-UniRule"/>
</dbReference>
<keyword evidence="1 10" id="KW-0540">Nuclease</keyword>
<keyword evidence="3 10" id="KW-0255">Endonuclease</keyword>
<sequence length="305" mass="35155">MVTFQKPNNMLKRTIYIGNPTYLKLKNNQLKIEDAETKELKGSVAIEDIGFLVLDHPQITISHPVILALQQQNVAIISCDESHLPLGLMLPMSGHVEHSERLRHQINVSEPLRKQLWKQTVESKIFQQKEVLRKFNLQHDSMLQYMNDVKSGDITNMEGIAAQYYWRRLFDDFIRERKGDAPNNFLNFGYAVLRSMVARALVSSGLHPTIGIFHRNKYNAYCLADDIMEPYRPYVDDLVVQWMQMPQASHELDKAAKAHLLQLATRDVYINGLQRPLLTAISITTSSLCKCFMGESRVIHYPLFK</sequence>
<dbReference type="InterPro" id="IPR019855">
    <property type="entry name" value="CRISPR-assoc_Cas1_NMENI"/>
</dbReference>
<evidence type="ECO:0000256" key="9">
    <source>
        <dbReference type="ARBA" id="ARBA00038592"/>
    </source>
</evidence>
<name>A0A1H9LFB5_FLAFI</name>
<evidence type="ECO:0000256" key="6">
    <source>
        <dbReference type="ARBA" id="ARBA00023118"/>
    </source>
</evidence>
<organism evidence="11 12">
    <name type="scientific">Flavobacterium frigoris</name>
    <dbReference type="NCBI Taxonomy" id="229204"/>
    <lineage>
        <taxon>Bacteria</taxon>
        <taxon>Pseudomonadati</taxon>
        <taxon>Bacteroidota</taxon>
        <taxon>Flavobacteriia</taxon>
        <taxon>Flavobacteriales</taxon>
        <taxon>Flavobacteriaceae</taxon>
        <taxon>Flavobacterium</taxon>
    </lineage>
</organism>
<keyword evidence="4 10" id="KW-0378">Hydrolase</keyword>
<evidence type="ECO:0000313" key="11">
    <source>
        <dbReference type="EMBL" id="SER10126.1"/>
    </source>
</evidence>
<comment type="cofactor">
    <cofactor evidence="10">
        <name>Mg(2+)</name>
        <dbReference type="ChEBI" id="CHEBI:18420"/>
    </cofactor>
    <cofactor evidence="10">
        <name>Mn(2+)</name>
        <dbReference type="ChEBI" id="CHEBI:29035"/>
    </cofactor>
</comment>
<evidence type="ECO:0000256" key="1">
    <source>
        <dbReference type="ARBA" id="ARBA00022722"/>
    </source>
</evidence>
<evidence type="ECO:0000313" key="12">
    <source>
        <dbReference type="Proteomes" id="UP000183658"/>
    </source>
</evidence>
<dbReference type="GO" id="GO:0051607">
    <property type="term" value="P:defense response to virus"/>
    <property type="evidence" value="ECO:0007669"/>
    <property type="project" value="UniProtKB-UniRule"/>
</dbReference>
<keyword evidence="5 10" id="KW-0460">Magnesium</keyword>
<protein>
    <recommendedName>
        <fullName evidence="10">CRISPR-associated endonuclease Cas1</fullName>
        <ecNumber evidence="10">3.1.-.-</ecNumber>
    </recommendedName>
</protein>
<dbReference type="InterPro" id="IPR042206">
    <property type="entry name" value="CRISPR-assoc_Cas1_C"/>
</dbReference>
<reference evidence="12" key="1">
    <citation type="submission" date="2016-10" db="EMBL/GenBank/DDBJ databases">
        <authorList>
            <person name="Varghese N."/>
            <person name="Submissions S."/>
        </authorList>
    </citation>
    <scope>NUCLEOTIDE SEQUENCE [LARGE SCALE GENOMIC DNA]</scope>
    <source>
        <strain evidence="12">DSM 15719</strain>
    </source>
</reference>
<keyword evidence="8 10" id="KW-0464">Manganese</keyword>
<dbReference type="HAMAP" id="MF_01470">
    <property type="entry name" value="Cas1"/>
    <property type="match status" value="1"/>
</dbReference>
<keyword evidence="12" id="KW-1185">Reference proteome</keyword>
<feature type="binding site" evidence="10">
    <location>
        <position position="158"/>
    </location>
    <ligand>
        <name>Mn(2+)</name>
        <dbReference type="ChEBI" id="CHEBI:29035"/>
    </ligand>
</feature>
<evidence type="ECO:0000256" key="10">
    <source>
        <dbReference type="HAMAP-Rule" id="MF_01470"/>
    </source>
</evidence>
<proteinExistence type="inferred from homology"/>
<dbReference type="EC" id="3.1.-.-" evidence="10"/>
<keyword evidence="6 10" id="KW-0051">Antiviral defense</keyword>
<evidence type="ECO:0000256" key="8">
    <source>
        <dbReference type="ARBA" id="ARBA00023211"/>
    </source>
</evidence>
<evidence type="ECO:0000256" key="4">
    <source>
        <dbReference type="ARBA" id="ARBA00022801"/>
    </source>
</evidence>
<dbReference type="InterPro" id="IPR002729">
    <property type="entry name" value="CRISPR-assoc_Cas1"/>
</dbReference>
<dbReference type="GO" id="GO:0016787">
    <property type="term" value="F:hydrolase activity"/>
    <property type="evidence" value="ECO:0007669"/>
    <property type="project" value="UniProtKB-KW"/>
</dbReference>
<feature type="binding site" evidence="10">
    <location>
        <position position="214"/>
    </location>
    <ligand>
        <name>Mn(2+)</name>
        <dbReference type="ChEBI" id="CHEBI:29035"/>
    </ligand>
</feature>
<dbReference type="GO" id="GO:0003677">
    <property type="term" value="F:DNA binding"/>
    <property type="evidence" value="ECO:0007669"/>
    <property type="project" value="UniProtKB-KW"/>
</dbReference>
<evidence type="ECO:0000256" key="2">
    <source>
        <dbReference type="ARBA" id="ARBA00022723"/>
    </source>
</evidence>
<comment type="similarity">
    <text evidence="10">Belongs to the CRISPR-associated endonuclease Cas1 family.</text>
</comment>
<dbReference type="Pfam" id="PF01867">
    <property type="entry name" value="Cas_Cas1"/>
    <property type="match status" value="1"/>
</dbReference>
<dbReference type="NCBIfam" id="TIGR00287">
    <property type="entry name" value="cas1"/>
    <property type="match status" value="1"/>
</dbReference>
<evidence type="ECO:0000256" key="7">
    <source>
        <dbReference type="ARBA" id="ARBA00023125"/>
    </source>
</evidence>
<dbReference type="AlphaFoldDB" id="A0A1H9LFB5"/>
<dbReference type="NCBIfam" id="TIGR03639">
    <property type="entry name" value="cas1_NMENI"/>
    <property type="match status" value="1"/>
</dbReference>
<comment type="subunit">
    <text evidence="9 10">Homodimer, forms a heterotetramer with a Cas2 homodimer.</text>
</comment>
<dbReference type="EMBL" id="FOFZ01000007">
    <property type="protein sequence ID" value="SER10126.1"/>
    <property type="molecule type" value="Genomic_DNA"/>
</dbReference>
<dbReference type="InterPro" id="IPR050646">
    <property type="entry name" value="Cas1"/>
</dbReference>
<gene>
    <name evidence="10" type="primary">cas1</name>
    <name evidence="11" type="ORF">SAMN05444355_10718</name>
</gene>
<dbReference type="Gene3D" id="1.20.120.920">
    <property type="entry name" value="CRISPR-associated endonuclease Cas1, C-terminal domain"/>
    <property type="match status" value="1"/>
</dbReference>
<evidence type="ECO:0000256" key="5">
    <source>
        <dbReference type="ARBA" id="ARBA00022842"/>
    </source>
</evidence>
<dbReference type="PANTHER" id="PTHR34353">
    <property type="entry name" value="CRISPR-ASSOCIATED ENDONUCLEASE CAS1 1"/>
    <property type="match status" value="1"/>
</dbReference>